<dbReference type="SMART" id="SM00213">
    <property type="entry name" value="UBQ"/>
    <property type="match status" value="1"/>
</dbReference>
<feature type="compositionally biased region" description="Polar residues" evidence="1">
    <location>
        <begin position="30"/>
        <end position="47"/>
    </location>
</feature>
<evidence type="ECO:0000313" key="3">
    <source>
        <dbReference type="EMBL" id="KAF9753334.1"/>
    </source>
</evidence>
<evidence type="ECO:0000313" key="4">
    <source>
        <dbReference type="Proteomes" id="UP000616885"/>
    </source>
</evidence>
<reference evidence="3" key="1">
    <citation type="submission" date="2020-10" db="EMBL/GenBank/DDBJ databases">
        <title>High-Quality Genome Resource of Clonostachys rosea strain S41 by Oxford Nanopore Long-Read Sequencing.</title>
        <authorList>
            <person name="Wang H."/>
        </authorList>
    </citation>
    <scope>NUCLEOTIDE SEQUENCE</scope>
    <source>
        <strain evidence="3">S41</strain>
    </source>
</reference>
<gene>
    <name evidence="3" type="ORF">IM811_012092</name>
</gene>
<organism evidence="3 4">
    <name type="scientific">Bionectria ochroleuca</name>
    <name type="common">Gliocladium roseum</name>
    <dbReference type="NCBI Taxonomy" id="29856"/>
    <lineage>
        <taxon>Eukaryota</taxon>
        <taxon>Fungi</taxon>
        <taxon>Dikarya</taxon>
        <taxon>Ascomycota</taxon>
        <taxon>Pezizomycotina</taxon>
        <taxon>Sordariomycetes</taxon>
        <taxon>Hypocreomycetidae</taxon>
        <taxon>Hypocreales</taxon>
        <taxon>Bionectriaceae</taxon>
        <taxon>Clonostachys</taxon>
    </lineage>
</organism>
<dbReference type="InterPro" id="IPR022617">
    <property type="entry name" value="Rad60/SUMO-like_dom"/>
</dbReference>
<protein>
    <recommendedName>
        <fullName evidence="2">Ubiquitin-like domain-containing protein</fullName>
    </recommendedName>
</protein>
<dbReference type="PANTHER" id="PTHR10562">
    <property type="entry name" value="SMALL UBIQUITIN-RELATED MODIFIER"/>
    <property type="match status" value="1"/>
</dbReference>
<evidence type="ECO:0000256" key="1">
    <source>
        <dbReference type="SAM" id="MobiDB-lite"/>
    </source>
</evidence>
<name>A0A8H7TQQ3_BIOOC</name>
<dbReference type="InterPro" id="IPR000626">
    <property type="entry name" value="Ubiquitin-like_dom"/>
</dbReference>
<feature type="domain" description="Ubiquitin-like" evidence="2">
    <location>
        <begin position="144"/>
        <end position="220"/>
    </location>
</feature>
<dbReference type="Proteomes" id="UP000616885">
    <property type="component" value="Unassembled WGS sequence"/>
</dbReference>
<dbReference type="EMBL" id="JADCTT010000004">
    <property type="protein sequence ID" value="KAF9753334.1"/>
    <property type="molecule type" value="Genomic_DNA"/>
</dbReference>
<evidence type="ECO:0000259" key="2">
    <source>
        <dbReference type="PROSITE" id="PS50053"/>
    </source>
</evidence>
<dbReference type="AlphaFoldDB" id="A0A8H7TQQ3"/>
<proteinExistence type="predicted"/>
<dbReference type="SUPFAM" id="SSF54236">
    <property type="entry name" value="Ubiquitin-like"/>
    <property type="match status" value="1"/>
</dbReference>
<feature type="region of interest" description="Disordered" evidence="1">
    <location>
        <begin position="27"/>
        <end position="51"/>
    </location>
</feature>
<dbReference type="InterPro" id="IPR029071">
    <property type="entry name" value="Ubiquitin-like_domsf"/>
</dbReference>
<accession>A0A8H7TQQ3</accession>
<comment type="caution">
    <text evidence="3">The sequence shown here is derived from an EMBL/GenBank/DDBJ whole genome shotgun (WGS) entry which is preliminary data.</text>
</comment>
<sequence>MAPERQCLMTNSPLTANQLEKNAPGAYCSLPTSLQQANSGPPSTRPSTRVKPSLASNHFRLSAHSSNLTSARIDLPFAPVPSQQSPPHPPLPLPFNHIAKALSPPQKFSDRFHETSRIPPGTPTSNPKPTFFNIATPEAAPGAEHLNIKVSDNNNEIFFKIKRTTKLEKLMTAFCERQGKSISSVRFLFEGTRVQPSDTPEALEMADGDQLDVHQEQVGGW</sequence>
<dbReference type="Pfam" id="PF11976">
    <property type="entry name" value="Rad60-SLD"/>
    <property type="match status" value="1"/>
</dbReference>
<dbReference type="PROSITE" id="PS50053">
    <property type="entry name" value="UBIQUITIN_2"/>
    <property type="match status" value="1"/>
</dbReference>
<dbReference type="FunFam" id="3.10.20.90:FF:000155">
    <property type="entry name" value="Ubiquitin-like protein SMT3"/>
    <property type="match status" value="1"/>
</dbReference>
<dbReference type="CDD" id="cd16116">
    <property type="entry name" value="Ubl_Smt3_like"/>
    <property type="match status" value="1"/>
</dbReference>
<dbReference type="Gene3D" id="3.10.20.90">
    <property type="entry name" value="Phosphatidylinositol 3-kinase Catalytic Subunit, Chain A, domain 1"/>
    <property type="match status" value="1"/>
</dbReference>